<dbReference type="PROSITE" id="PS50109">
    <property type="entry name" value="HIS_KIN"/>
    <property type="match status" value="1"/>
</dbReference>
<evidence type="ECO:0000313" key="10">
    <source>
        <dbReference type="EMBL" id="OJJ44216.1"/>
    </source>
</evidence>
<keyword evidence="5" id="KW-0418">Kinase</keyword>
<dbReference type="GO" id="GO:0009927">
    <property type="term" value="F:histidine phosphotransfer kinase activity"/>
    <property type="evidence" value="ECO:0007669"/>
    <property type="project" value="TreeGrafter"/>
</dbReference>
<dbReference type="VEuPathDB" id="FungiDB:ASPZODRAFT_750130"/>
<feature type="domain" description="Histidine kinase" evidence="8">
    <location>
        <begin position="607"/>
        <end position="897"/>
    </location>
</feature>
<dbReference type="Pfam" id="PF02518">
    <property type="entry name" value="HATPase_c"/>
    <property type="match status" value="1"/>
</dbReference>
<dbReference type="Pfam" id="PF00072">
    <property type="entry name" value="Response_reg"/>
    <property type="match status" value="1"/>
</dbReference>
<feature type="compositionally biased region" description="Low complexity" evidence="7">
    <location>
        <begin position="1138"/>
        <end position="1147"/>
    </location>
</feature>
<dbReference type="GO" id="GO:0000155">
    <property type="term" value="F:phosphorelay sensor kinase activity"/>
    <property type="evidence" value="ECO:0007669"/>
    <property type="project" value="InterPro"/>
</dbReference>
<dbReference type="OrthoDB" id="303614at2759"/>
<dbReference type="FunFam" id="1.10.287.130:FF:000023">
    <property type="entry name" value="Sensor histidine kinase/response regulator, putative"/>
    <property type="match status" value="1"/>
</dbReference>
<reference evidence="11" key="1">
    <citation type="journal article" date="2017" name="Genome Biol.">
        <title>Comparative genomics reveals high biological diversity and specific adaptations in the industrially and medically important fungal genus Aspergillus.</title>
        <authorList>
            <person name="de Vries R.P."/>
            <person name="Riley R."/>
            <person name="Wiebenga A."/>
            <person name="Aguilar-Osorio G."/>
            <person name="Amillis S."/>
            <person name="Uchima C.A."/>
            <person name="Anderluh G."/>
            <person name="Asadollahi M."/>
            <person name="Askin M."/>
            <person name="Barry K."/>
            <person name="Battaglia E."/>
            <person name="Bayram O."/>
            <person name="Benocci T."/>
            <person name="Braus-Stromeyer S.A."/>
            <person name="Caldana C."/>
            <person name="Canovas D."/>
            <person name="Cerqueira G.C."/>
            <person name="Chen F."/>
            <person name="Chen W."/>
            <person name="Choi C."/>
            <person name="Clum A."/>
            <person name="Dos Santos R.A."/>
            <person name="Damasio A.R."/>
            <person name="Diallinas G."/>
            <person name="Emri T."/>
            <person name="Fekete E."/>
            <person name="Flipphi M."/>
            <person name="Freyberg S."/>
            <person name="Gallo A."/>
            <person name="Gournas C."/>
            <person name="Habgood R."/>
            <person name="Hainaut M."/>
            <person name="Harispe M.L."/>
            <person name="Henrissat B."/>
            <person name="Hilden K.S."/>
            <person name="Hope R."/>
            <person name="Hossain A."/>
            <person name="Karabika E."/>
            <person name="Karaffa L."/>
            <person name="Karanyi Z."/>
            <person name="Krasevec N."/>
            <person name="Kuo A."/>
            <person name="Kusch H."/>
            <person name="LaButti K."/>
            <person name="Lagendijk E.L."/>
            <person name="Lapidus A."/>
            <person name="Levasseur A."/>
            <person name="Lindquist E."/>
            <person name="Lipzen A."/>
            <person name="Logrieco A.F."/>
            <person name="MacCabe A."/>
            <person name="Maekelae M.R."/>
            <person name="Malavazi I."/>
            <person name="Melin P."/>
            <person name="Meyer V."/>
            <person name="Mielnichuk N."/>
            <person name="Miskei M."/>
            <person name="Molnar A.P."/>
            <person name="Mule G."/>
            <person name="Ngan C.Y."/>
            <person name="Orejas M."/>
            <person name="Orosz E."/>
            <person name="Ouedraogo J.P."/>
            <person name="Overkamp K.M."/>
            <person name="Park H.-S."/>
            <person name="Perrone G."/>
            <person name="Piumi F."/>
            <person name="Punt P.J."/>
            <person name="Ram A.F."/>
            <person name="Ramon A."/>
            <person name="Rauscher S."/>
            <person name="Record E."/>
            <person name="Riano-Pachon D.M."/>
            <person name="Robert V."/>
            <person name="Roehrig J."/>
            <person name="Ruller R."/>
            <person name="Salamov A."/>
            <person name="Salih N.S."/>
            <person name="Samson R.A."/>
            <person name="Sandor E."/>
            <person name="Sanguinetti M."/>
            <person name="Schuetze T."/>
            <person name="Sepcic K."/>
            <person name="Shelest E."/>
            <person name="Sherlock G."/>
            <person name="Sophianopoulou V."/>
            <person name="Squina F.M."/>
            <person name="Sun H."/>
            <person name="Susca A."/>
            <person name="Todd R.B."/>
            <person name="Tsang A."/>
            <person name="Unkles S.E."/>
            <person name="van de Wiele N."/>
            <person name="van Rossen-Uffink D."/>
            <person name="Oliveira J.V."/>
            <person name="Vesth T.C."/>
            <person name="Visser J."/>
            <person name="Yu J.-H."/>
            <person name="Zhou M."/>
            <person name="Andersen M.R."/>
            <person name="Archer D.B."/>
            <person name="Baker S.E."/>
            <person name="Benoit I."/>
            <person name="Brakhage A.A."/>
            <person name="Braus G.H."/>
            <person name="Fischer R."/>
            <person name="Frisvad J.C."/>
            <person name="Goldman G.H."/>
            <person name="Houbraken J."/>
            <person name="Oakley B."/>
            <person name="Pocsi I."/>
            <person name="Scazzocchio C."/>
            <person name="Seiboth B."/>
            <person name="vanKuyk P.A."/>
            <person name="Wortman J."/>
            <person name="Dyer P.S."/>
            <person name="Grigoriev I.V."/>
        </authorList>
    </citation>
    <scope>NUCLEOTIDE SEQUENCE [LARGE SCALE GENOMIC DNA]</scope>
    <source>
        <strain evidence="11">CBS 506.65</strain>
    </source>
</reference>
<dbReference type="SUPFAM" id="SSF55874">
    <property type="entry name" value="ATPase domain of HSP90 chaperone/DNA topoisomerase II/histidine kinase"/>
    <property type="match status" value="1"/>
</dbReference>
<keyword evidence="4" id="KW-0808">Transferase</keyword>
<dbReference type="CDD" id="cd00082">
    <property type="entry name" value="HisKA"/>
    <property type="match status" value="1"/>
</dbReference>
<dbReference type="PANTHER" id="PTHR43047:SF72">
    <property type="entry name" value="OSMOSENSING HISTIDINE PROTEIN KINASE SLN1"/>
    <property type="match status" value="1"/>
</dbReference>
<evidence type="ECO:0000313" key="11">
    <source>
        <dbReference type="Proteomes" id="UP000184188"/>
    </source>
</evidence>
<feature type="region of interest" description="Disordered" evidence="7">
    <location>
        <begin position="1138"/>
        <end position="1185"/>
    </location>
</feature>
<dbReference type="InterPro" id="IPR005467">
    <property type="entry name" value="His_kinase_dom"/>
</dbReference>
<name>A0A1L9SAQ1_9EURO</name>
<dbReference type="SMART" id="SM00387">
    <property type="entry name" value="HATPase_c"/>
    <property type="match status" value="1"/>
</dbReference>
<evidence type="ECO:0000256" key="6">
    <source>
        <dbReference type="PROSITE-ProRule" id="PRU00169"/>
    </source>
</evidence>
<dbReference type="Gene3D" id="3.30.565.10">
    <property type="entry name" value="Histidine kinase-like ATPase, C-terminal domain"/>
    <property type="match status" value="1"/>
</dbReference>
<feature type="region of interest" description="Disordered" evidence="7">
    <location>
        <begin position="899"/>
        <end position="938"/>
    </location>
</feature>
<evidence type="ECO:0000256" key="4">
    <source>
        <dbReference type="ARBA" id="ARBA00022679"/>
    </source>
</evidence>
<dbReference type="InterPro" id="IPR011006">
    <property type="entry name" value="CheY-like_superfamily"/>
</dbReference>
<dbReference type="SMART" id="SM00388">
    <property type="entry name" value="HisKA"/>
    <property type="match status" value="1"/>
</dbReference>
<evidence type="ECO:0000256" key="7">
    <source>
        <dbReference type="SAM" id="MobiDB-lite"/>
    </source>
</evidence>
<dbReference type="InterPro" id="IPR003661">
    <property type="entry name" value="HisK_dim/P_dom"/>
</dbReference>
<feature type="compositionally biased region" description="Low complexity" evidence="7">
    <location>
        <begin position="300"/>
        <end position="351"/>
    </location>
</feature>
<dbReference type="GeneID" id="34616479"/>
<evidence type="ECO:0000256" key="2">
    <source>
        <dbReference type="ARBA" id="ARBA00012438"/>
    </source>
</evidence>
<feature type="domain" description="Response regulatory" evidence="9">
    <location>
        <begin position="1194"/>
        <end position="1317"/>
    </location>
</feature>
<dbReference type="PRINTS" id="PR00344">
    <property type="entry name" value="BCTRLSENSOR"/>
</dbReference>
<dbReference type="Pfam" id="PF00512">
    <property type="entry name" value="HisKA"/>
    <property type="match status" value="1"/>
</dbReference>
<feature type="compositionally biased region" description="Basic and acidic residues" evidence="7">
    <location>
        <begin position="505"/>
        <end position="514"/>
    </location>
</feature>
<dbReference type="GO" id="GO:0005886">
    <property type="term" value="C:plasma membrane"/>
    <property type="evidence" value="ECO:0007669"/>
    <property type="project" value="TreeGrafter"/>
</dbReference>
<dbReference type="Proteomes" id="UP000184188">
    <property type="component" value="Unassembled WGS sequence"/>
</dbReference>
<evidence type="ECO:0000259" key="9">
    <source>
        <dbReference type="PROSITE" id="PS50110"/>
    </source>
</evidence>
<feature type="compositionally biased region" description="Polar residues" evidence="7">
    <location>
        <begin position="358"/>
        <end position="372"/>
    </location>
</feature>
<dbReference type="SUPFAM" id="SSF55781">
    <property type="entry name" value="GAF domain-like"/>
    <property type="match status" value="1"/>
</dbReference>
<feature type="region of interest" description="Disordered" evidence="7">
    <location>
        <begin position="300"/>
        <end position="398"/>
    </location>
</feature>
<dbReference type="SMART" id="SM00448">
    <property type="entry name" value="REC"/>
    <property type="match status" value="1"/>
</dbReference>
<dbReference type="Gene3D" id="3.30.450.40">
    <property type="match status" value="1"/>
</dbReference>
<dbReference type="InterPro" id="IPR001789">
    <property type="entry name" value="Sig_transdc_resp-reg_receiver"/>
</dbReference>
<evidence type="ECO:0000256" key="3">
    <source>
        <dbReference type="ARBA" id="ARBA00022553"/>
    </source>
</evidence>
<feature type="region of interest" description="Disordered" evidence="7">
    <location>
        <begin position="494"/>
        <end position="520"/>
    </location>
</feature>
<feature type="modified residue" description="4-aspartylphosphate" evidence="6">
    <location>
        <position position="1246"/>
    </location>
</feature>
<dbReference type="STRING" id="1073090.A0A1L9SAQ1"/>
<dbReference type="InterPro" id="IPR036890">
    <property type="entry name" value="HATPase_C_sf"/>
</dbReference>
<dbReference type="Gene3D" id="3.40.50.2300">
    <property type="match status" value="1"/>
</dbReference>
<evidence type="ECO:0000256" key="1">
    <source>
        <dbReference type="ARBA" id="ARBA00000085"/>
    </source>
</evidence>
<proteinExistence type="predicted"/>
<dbReference type="FunFam" id="3.40.50.2300:FF:000632">
    <property type="entry name" value="Sensor histidine kinase/response regulator, putative"/>
    <property type="match status" value="1"/>
</dbReference>
<dbReference type="EC" id="2.7.13.3" evidence="2"/>
<sequence>MDTFSKPDGGGVIAGEGATTTATATATALATTTATGIGSHTEDRRARELYRYFQPANPAALTASRLPAVDDVGDLISSAAAASILDVAITTSVPIAVGEAGSNSDPLISPNLALTSFAQLATLRLNTKRALISLIGREAQFILAEATRSLDISNTTRYEREGDGLWAGCSTVTQAWSVCQDTVQLHASQDSSQRELLIVDDLSQDERYKRLPFVQEDPHFRFYAGTPLTTENNINIGCLFVLDTDPRAGLTQVERDTLGALARMVMDFLRVSRQASEGRRAARLSRGLSCFVEGSSSFVDSVHSSGQSSSVCSSGGPRFSSTSPSNNVRSSVSGASRNSSLDVRSGQSQSGGDDRSVISNQPGGDTGTSADLTTPLPEWWAGNNQHHPNNKGIPTHDSHSNSWAFRRAANLLRESLELDSDGGVIFLEASNSPLSDAEAASPAPVLAISTNDEPFASQAGGSIASCPAASLDRAFLNQLLRRYPKGKLWSFHRDGTVSTSDEDEPGRNRDESSKSVRRNNKKWRASESKLFNTLFPSANQVLFVPLWNAASSQWYAGCFCWTTLETHVFSSAVELSSVLGFGTSIMAECSRVESLIADRQKGDFIGSVSHELRSPLHGILAAVEFLDGTSLNEFQESLLETINACGRTLLDTMNQVLDFSKIMSLERSWRQHKKNKDGSSSSSSSSSFSSSLEMKTADKLSAAHLDTFVSTDVSVLAEEVIEGVCLGHSFGQKSHAAVDQPVLLSPSPSSGGDDNVETLNGVDVIVDIAPGDWVYKIQPGALRRIIMNVFGNAMKYTDKGRISVRLEAVERSEGRSRRQGLEDLITLTISDTGKGISEEFLRGRIYTPFAQEDTLAVGTGLGLSIVRSIVKALDGSINIYSRPGEGTIVKVSLPLLRPVGEESPHSTPSPSEAPLASPQQQQQRKQQQQQQQQPSLPKEMAIPTHQLREGFVGKRAAILGVDPSNMDADSLWPVIAQYLTQWYGLELVSPSSQIPIDILIAEERDLTAKAKEVLATTAVTAASLPALLILCNKPIDYSAARSCWACLAQTVDIIRRPCGPHKLARSILKCLRGSGVTPSFALSSIEPPAAPEGEEKALKLPERSRLGVQPPAACDQSPSSEEQELLLLSTEGARLTTTTTTTTTVTTSSNVSEAIRSASECTASTKPSSVSSQPPPDVGAAPMGLAPSGTRAARILVVDDNSINLNLMLTFMKKRSLAALDSAENGKLAVDAVERAEQDYDMIFMDMSMPVMNGFEATRAIRALEKERHGCGSAIIIALTGLSSSRDESEALASGVDLFLTKPVSFKEVSRLIDEWESSH</sequence>
<feature type="compositionally biased region" description="Low complexity" evidence="7">
    <location>
        <begin position="905"/>
        <end position="933"/>
    </location>
</feature>
<organism evidence="10 11">
    <name type="scientific">Penicilliopsis zonata CBS 506.65</name>
    <dbReference type="NCBI Taxonomy" id="1073090"/>
    <lineage>
        <taxon>Eukaryota</taxon>
        <taxon>Fungi</taxon>
        <taxon>Dikarya</taxon>
        <taxon>Ascomycota</taxon>
        <taxon>Pezizomycotina</taxon>
        <taxon>Eurotiomycetes</taxon>
        <taxon>Eurotiomycetidae</taxon>
        <taxon>Eurotiales</taxon>
        <taxon>Aspergillaceae</taxon>
        <taxon>Penicilliopsis</taxon>
    </lineage>
</organism>
<dbReference type="FunFam" id="3.30.450.40:FF:000083">
    <property type="entry name" value="Sensor histidine kinase/response regulator, putative (AFU_orthologue AFUA_4G00660)"/>
    <property type="match status" value="1"/>
</dbReference>
<dbReference type="CDD" id="cd17546">
    <property type="entry name" value="REC_hyHK_CKI1_RcsC-like"/>
    <property type="match status" value="1"/>
</dbReference>
<dbReference type="RefSeq" id="XP_022578726.1">
    <property type="nucleotide sequence ID" value="XM_022730015.1"/>
</dbReference>
<keyword evidence="3 6" id="KW-0597">Phosphoprotein</keyword>
<dbReference type="PROSITE" id="PS50110">
    <property type="entry name" value="RESPONSE_REGULATORY"/>
    <property type="match status" value="1"/>
</dbReference>
<evidence type="ECO:0000256" key="5">
    <source>
        <dbReference type="ARBA" id="ARBA00022777"/>
    </source>
</evidence>
<dbReference type="Gene3D" id="1.10.287.130">
    <property type="match status" value="1"/>
</dbReference>
<comment type="catalytic activity">
    <reaction evidence="1">
        <text>ATP + protein L-histidine = ADP + protein N-phospho-L-histidine.</text>
        <dbReference type="EC" id="2.7.13.3"/>
    </reaction>
</comment>
<keyword evidence="11" id="KW-1185">Reference proteome</keyword>
<dbReference type="SUPFAM" id="SSF47384">
    <property type="entry name" value="Homodimeric domain of signal transducing histidine kinase"/>
    <property type="match status" value="1"/>
</dbReference>
<evidence type="ECO:0000259" key="8">
    <source>
        <dbReference type="PROSITE" id="PS50109"/>
    </source>
</evidence>
<gene>
    <name evidence="10" type="ORF">ASPZODRAFT_750130</name>
</gene>
<dbReference type="SUPFAM" id="SSF52172">
    <property type="entry name" value="CheY-like"/>
    <property type="match status" value="1"/>
</dbReference>
<dbReference type="InterPro" id="IPR003594">
    <property type="entry name" value="HATPase_dom"/>
</dbReference>
<dbReference type="EMBL" id="KV878348">
    <property type="protein sequence ID" value="OJJ44216.1"/>
    <property type="molecule type" value="Genomic_DNA"/>
</dbReference>
<accession>A0A1L9SAQ1</accession>
<dbReference type="InterPro" id="IPR036097">
    <property type="entry name" value="HisK_dim/P_sf"/>
</dbReference>
<protein>
    <recommendedName>
        <fullName evidence="2">histidine kinase</fullName>
        <ecNumber evidence="2">2.7.13.3</ecNumber>
    </recommendedName>
</protein>
<dbReference type="InterPro" id="IPR029016">
    <property type="entry name" value="GAF-like_dom_sf"/>
</dbReference>
<dbReference type="InterPro" id="IPR004358">
    <property type="entry name" value="Sig_transdc_His_kin-like_C"/>
</dbReference>
<dbReference type="PANTHER" id="PTHR43047">
    <property type="entry name" value="TWO-COMPONENT HISTIDINE PROTEIN KINASE"/>
    <property type="match status" value="1"/>
</dbReference>